<gene>
    <name evidence="2" type="ORF">PIB30_075277</name>
</gene>
<dbReference type="EMBL" id="JASCZI010212404">
    <property type="protein sequence ID" value="MED6199366.1"/>
    <property type="molecule type" value="Genomic_DNA"/>
</dbReference>
<organism evidence="2 3">
    <name type="scientific">Stylosanthes scabra</name>
    <dbReference type="NCBI Taxonomy" id="79078"/>
    <lineage>
        <taxon>Eukaryota</taxon>
        <taxon>Viridiplantae</taxon>
        <taxon>Streptophyta</taxon>
        <taxon>Embryophyta</taxon>
        <taxon>Tracheophyta</taxon>
        <taxon>Spermatophyta</taxon>
        <taxon>Magnoliopsida</taxon>
        <taxon>eudicotyledons</taxon>
        <taxon>Gunneridae</taxon>
        <taxon>Pentapetalae</taxon>
        <taxon>rosids</taxon>
        <taxon>fabids</taxon>
        <taxon>Fabales</taxon>
        <taxon>Fabaceae</taxon>
        <taxon>Papilionoideae</taxon>
        <taxon>50 kb inversion clade</taxon>
        <taxon>dalbergioids sensu lato</taxon>
        <taxon>Dalbergieae</taxon>
        <taxon>Pterocarpus clade</taxon>
        <taxon>Stylosanthes</taxon>
    </lineage>
</organism>
<reference evidence="2 3" key="1">
    <citation type="journal article" date="2023" name="Plants (Basel)">
        <title>Bridging the Gap: Combining Genomics and Transcriptomics Approaches to Understand Stylosanthes scabra, an Orphan Legume from the Brazilian Caatinga.</title>
        <authorList>
            <person name="Ferreira-Neto J.R.C."/>
            <person name="da Silva M.D."/>
            <person name="Binneck E."/>
            <person name="de Melo N.F."/>
            <person name="da Silva R.H."/>
            <person name="de Melo A.L.T.M."/>
            <person name="Pandolfi V."/>
            <person name="Bustamante F.O."/>
            <person name="Brasileiro-Vidal A.C."/>
            <person name="Benko-Iseppon A.M."/>
        </authorList>
    </citation>
    <scope>NUCLEOTIDE SEQUENCE [LARGE SCALE GENOMIC DNA]</scope>
    <source>
        <tissue evidence="2">Leaves</tissue>
    </source>
</reference>
<feature type="compositionally biased region" description="Polar residues" evidence="1">
    <location>
        <begin position="120"/>
        <end position="129"/>
    </location>
</feature>
<proteinExistence type="predicted"/>
<feature type="compositionally biased region" description="Basic and acidic residues" evidence="1">
    <location>
        <begin position="64"/>
        <end position="75"/>
    </location>
</feature>
<protein>
    <submittedName>
        <fullName evidence="2">Uncharacterized protein</fullName>
    </submittedName>
</protein>
<comment type="caution">
    <text evidence="2">The sequence shown here is derived from an EMBL/GenBank/DDBJ whole genome shotgun (WGS) entry which is preliminary data.</text>
</comment>
<evidence type="ECO:0000313" key="2">
    <source>
        <dbReference type="EMBL" id="MED6199366.1"/>
    </source>
</evidence>
<sequence length="129" mass="14794">MDSWENEVMRYNQRSTNHEVRGTESQGENLTASPEHSNMPKQGDQPQIQPMEDPNQHHQLPTKSNKEHVKQDEMPKTSYTVNQSAFQASKGKGKIQDMNEKNHAAKQHQNEVHPKHQGIVETSISKQDE</sequence>
<feature type="region of interest" description="Disordered" evidence="1">
    <location>
        <begin position="1"/>
        <end position="129"/>
    </location>
</feature>
<feature type="compositionally biased region" description="Polar residues" evidence="1">
    <location>
        <begin position="77"/>
        <end position="87"/>
    </location>
</feature>
<name>A0ABU6XNB4_9FABA</name>
<feature type="compositionally biased region" description="Polar residues" evidence="1">
    <location>
        <begin position="23"/>
        <end position="48"/>
    </location>
</feature>
<keyword evidence="3" id="KW-1185">Reference proteome</keyword>
<dbReference type="Proteomes" id="UP001341840">
    <property type="component" value="Unassembled WGS sequence"/>
</dbReference>
<evidence type="ECO:0000256" key="1">
    <source>
        <dbReference type="SAM" id="MobiDB-lite"/>
    </source>
</evidence>
<accession>A0ABU6XNB4</accession>
<feature type="compositionally biased region" description="Basic and acidic residues" evidence="1">
    <location>
        <begin position="94"/>
        <end position="114"/>
    </location>
</feature>
<evidence type="ECO:0000313" key="3">
    <source>
        <dbReference type="Proteomes" id="UP001341840"/>
    </source>
</evidence>